<sequence>MSPTHQLSRVRLLGRRMAAASAASSEGTHGAPSPRASGGLRKGARNAATRNRRGARVHAGPPAASARIRTAAVPAKARAEATPVEAHSVASRTHGGGLSCLDAHSSGFRQGTSSREVAPGDIEGSHGPRRLCRAAPGARSLALSRVVH</sequence>
<comment type="caution">
    <text evidence="2">The sequence shown here is derived from an EMBL/GenBank/DDBJ whole genome shotgun (WGS) entry which is preliminary data.</text>
</comment>
<proteinExistence type="predicted"/>
<dbReference type="Proteomes" id="UP000823388">
    <property type="component" value="Chromosome 2K"/>
</dbReference>
<gene>
    <name evidence="2" type="ORF">PVAP13_2KG404010</name>
</gene>
<evidence type="ECO:0000313" key="2">
    <source>
        <dbReference type="EMBL" id="KAG2644086.1"/>
    </source>
</evidence>
<feature type="region of interest" description="Disordered" evidence="1">
    <location>
        <begin position="15"/>
        <end position="131"/>
    </location>
</feature>
<reference evidence="2" key="1">
    <citation type="submission" date="2020-05" db="EMBL/GenBank/DDBJ databases">
        <title>WGS assembly of Panicum virgatum.</title>
        <authorList>
            <person name="Lovell J.T."/>
            <person name="Jenkins J."/>
            <person name="Shu S."/>
            <person name="Juenger T.E."/>
            <person name="Schmutz J."/>
        </authorList>
    </citation>
    <scope>NUCLEOTIDE SEQUENCE</scope>
    <source>
        <strain evidence="2">AP13</strain>
    </source>
</reference>
<accession>A0A8T0WE09</accession>
<dbReference type="EMBL" id="CM029039">
    <property type="protein sequence ID" value="KAG2644086.1"/>
    <property type="molecule type" value="Genomic_DNA"/>
</dbReference>
<evidence type="ECO:0000256" key="1">
    <source>
        <dbReference type="SAM" id="MobiDB-lite"/>
    </source>
</evidence>
<name>A0A8T0WE09_PANVG</name>
<protein>
    <submittedName>
        <fullName evidence="2">Uncharacterized protein</fullName>
    </submittedName>
</protein>
<evidence type="ECO:0000313" key="3">
    <source>
        <dbReference type="Proteomes" id="UP000823388"/>
    </source>
</evidence>
<keyword evidence="3" id="KW-1185">Reference proteome</keyword>
<dbReference type="AlphaFoldDB" id="A0A8T0WE09"/>
<organism evidence="2 3">
    <name type="scientific">Panicum virgatum</name>
    <name type="common">Blackwell switchgrass</name>
    <dbReference type="NCBI Taxonomy" id="38727"/>
    <lineage>
        <taxon>Eukaryota</taxon>
        <taxon>Viridiplantae</taxon>
        <taxon>Streptophyta</taxon>
        <taxon>Embryophyta</taxon>
        <taxon>Tracheophyta</taxon>
        <taxon>Spermatophyta</taxon>
        <taxon>Magnoliopsida</taxon>
        <taxon>Liliopsida</taxon>
        <taxon>Poales</taxon>
        <taxon>Poaceae</taxon>
        <taxon>PACMAD clade</taxon>
        <taxon>Panicoideae</taxon>
        <taxon>Panicodae</taxon>
        <taxon>Paniceae</taxon>
        <taxon>Panicinae</taxon>
        <taxon>Panicum</taxon>
        <taxon>Panicum sect. Hiantes</taxon>
    </lineage>
</organism>